<evidence type="ECO:0000313" key="1">
    <source>
        <dbReference type="EMBL" id="BAU88014.1"/>
    </source>
</evidence>
<name>A0A160P8Y0_STRLU</name>
<dbReference type="Proteomes" id="UP000217676">
    <property type="component" value="Chromosome"/>
</dbReference>
<keyword evidence="2" id="KW-1185">Reference proteome</keyword>
<reference evidence="1 2" key="1">
    <citation type="journal article" date="2016" name="Genome Announc.">
        <title>Complete Genome Sequence of Thiostrepton-Producing Streptomyces laurentii ATCC 31255.</title>
        <authorList>
            <person name="Doi K."/>
            <person name="Fujino Y."/>
            <person name="Nagayoshi Y."/>
            <person name="Ohshima T."/>
            <person name="Ogata S."/>
        </authorList>
    </citation>
    <scope>NUCLEOTIDE SEQUENCE [LARGE SCALE GENOMIC DNA]</scope>
    <source>
        <strain evidence="1 2">ATCC 31255</strain>
    </source>
</reference>
<organism evidence="1 2">
    <name type="scientific">Streptomyces laurentii</name>
    <dbReference type="NCBI Taxonomy" id="39478"/>
    <lineage>
        <taxon>Bacteria</taxon>
        <taxon>Bacillati</taxon>
        <taxon>Actinomycetota</taxon>
        <taxon>Actinomycetes</taxon>
        <taxon>Kitasatosporales</taxon>
        <taxon>Streptomycetaceae</taxon>
        <taxon>Streptomyces</taxon>
    </lineage>
</organism>
<dbReference type="EMBL" id="AP017424">
    <property type="protein sequence ID" value="BAU88014.1"/>
    <property type="molecule type" value="Genomic_DNA"/>
</dbReference>
<accession>A0A160P8Y0</accession>
<protein>
    <submittedName>
        <fullName evidence="1">Uncharacterized protein</fullName>
    </submittedName>
</protein>
<sequence>MPPHFHFGLHPEFGVVARPTAAVTPHLAHWYLIREMFEPVPGTPHLYQLTYPDRDPERRGRQAVHDLRRRGFEVQADYKLDPDRFAPSAAPHQADGPAVRRARIARAAATRSTRFSTITSPITVRMPEASALDLAARRRSRG</sequence>
<gene>
    <name evidence="1" type="ORF">SLA_7148</name>
</gene>
<evidence type="ECO:0000313" key="2">
    <source>
        <dbReference type="Proteomes" id="UP000217676"/>
    </source>
</evidence>
<dbReference type="KEGG" id="slau:SLA_7148"/>
<proteinExistence type="predicted"/>
<dbReference type="AlphaFoldDB" id="A0A160P8Y0"/>